<dbReference type="Gene3D" id="3.40.50.2000">
    <property type="entry name" value="Glycogen Phosphorylase B"/>
    <property type="match status" value="1"/>
</dbReference>
<dbReference type="STRING" id="1121884.SAMN02745131_01470"/>
<dbReference type="RefSeq" id="WP_245793049.1">
    <property type="nucleotide sequence ID" value="NZ_FQUU01000004.1"/>
</dbReference>
<feature type="domain" description="Glycosyl transferase family 1" evidence="1">
    <location>
        <begin position="177"/>
        <end position="336"/>
    </location>
</feature>
<keyword evidence="2" id="KW-0808">Transferase</keyword>
<dbReference type="Pfam" id="PF00534">
    <property type="entry name" value="Glycos_transf_1"/>
    <property type="match status" value="1"/>
</dbReference>
<dbReference type="Proteomes" id="UP000184048">
    <property type="component" value="Unassembled WGS sequence"/>
</dbReference>
<dbReference type="InterPro" id="IPR001296">
    <property type="entry name" value="Glyco_trans_1"/>
</dbReference>
<dbReference type="AlphaFoldDB" id="A0A1M4XH03"/>
<gene>
    <name evidence="2" type="ORF">SAMN02745131_01470</name>
</gene>
<sequence length="364" mass="42610">MKRIFFTVTNDLTYDQRMQRICTSLANNSFDVTLIGRQLTNSRPLDKRTYKQKRLRCFFNKGFLFYLEYNTRLFFYLLSVKMDAICAIDLDTILPCLFISGLKNTIRIYDAHEYFTELKEVHTRPMVQKTWRAVERFSVPKFKWGYTVSNGLAEAFHHKYQRDYLVIRNLPVLNKNNQHLPKEKTILYQGAVNHGRGFEFLIPAMKSVPYKLVICGDGNFMTELKQVISKHQVQDKIELKGMVLPGDLPLYTQKASLGIAISEKEGLNQYMALPNKFFDYMHGGLPQIAMRFPEYEKINHQFKIAVLIDSLSPKDISNTINSIMENDALLKEMEANCMQAREVFCWQFEEQKLVAYYNQIFANE</sequence>
<accession>A0A1M4XH03</accession>
<evidence type="ECO:0000313" key="2">
    <source>
        <dbReference type="EMBL" id="SHE92775.1"/>
    </source>
</evidence>
<dbReference type="EMBL" id="FQUU01000004">
    <property type="protein sequence ID" value="SHE92775.1"/>
    <property type="molecule type" value="Genomic_DNA"/>
</dbReference>
<dbReference type="InterPro" id="IPR050194">
    <property type="entry name" value="Glycosyltransferase_grp1"/>
</dbReference>
<dbReference type="PANTHER" id="PTHR45947">
    <property type="entry name" value="SULFOQUINOVOSYL TRANSFERASE SQD2"/>
    <property type="match status" value="1"/>
</dbReference>
<dbReference type="GO" id="GO:0016757">
    <property type="term" value="F:glycosyltransferase activity"/>
    <property type="evidence" value="ECO:0007669"/>
    <property type="project" value="InterPro"/>
</dbReference>
<dbReference type="SUPFAM" id="SSF53756">
    <property type="entry name" value="UDP-Glycosyltransferase/glycogen phosphorylase"/>
    <property type="match status" value="1"/>
</dbReference>
<name>A0A1M4XH03_9BACT</name>
<evidence type="ECO:0000259" key="1">
    <source>
        <dbReference type="Pfam" id="PF00534"/>
    </source>
</evidence>
<evidence type="ECO:0000313" key="3">
    <source>
        <dbReference type="Proteomes" id="UP000184048"/>
    </source>
</evidence>
<organism evidence="2 3">
    <name type="scientific">Flavisolibacter ginsengisoli DSM 18119</name>
    <dbReference type="NCBI Taxonomy" id="1121884"/>
    <lineage>
        <taxon>Bacteria</taxon>
        <taxon>Pseudomonadati</taxon>
        <taxon>Bacteroidota</taxon>
        <taxon>Chitinophagia</taxon>
        <taxon>Chitinophagales</taxon>
        <taxon>Chitinophagaceae</taxon>
        <taxon>Flavisolibacter</taxon>
    </lineage>
</organism>
<proteinExistence type="predicted"/>
<protein>
    <submittedName>
        <fullName evidence="2">Glycosyl transferases group 1</fullName>
    </submittedName>
</protein>
<reference evidence="2 3" key="1">
    <citation type="submission" date="2016-11" db="EMBL/GenBank/DDBJ databases">
        <authorList>
            <person name="Jaros S."/>
            <person name="Januszkiewicz K."/>
            <person name="Wedrychowicz H."/>
        </authorList>
    </citation>
    <scope>NUCLEOTIDE SEQUENCE [LARGE SCALE GENOMIC DNA]</scope>
    <source>
        <strain evidence="2 3">DSM 18119</strain>
    </source>
</reference>
<dbReference type="PANTHER" id="PTHR45947:SF3">
    <property type="entry name" value="SULFOQUINOVOSYL TRANSFERASE SQD2"/>
    <property type="match status" value="1"/>
</dbReference>
<keyword evidence="3" id="KW-1185">Reference proteome</keyword>